<feature type="compositionally biased region" description="Basic and acidic residues" evidence="2">
    <location>
        <begin position="1"/>
        <end position="19"/>
    </location>
</feature>
<organism evidence="3 4">
    <name type="scientific">Candidatus Faecivivens stercoripullorum</name>
    <dbReference type="NCBI Taxonomy" id="2840805"/>
    <lineage>
        <taxon>Bacteria</taxon>
        <taxon>Bacillati</taxon>
        <taxon>Bacillota</taxon>
        <taxon>Clostridia</taxon>
        <taxon>Eubacteriales</taxon>
        <taxon>Oscillospiraceae</taxon>
        <taxon>Oscillospiraceae incertae sedis</taxon>
        <taxon>Candidatus Faecivivens</taxon>
    </lineage>
</organism>
<protein>
    <submittedName>
        <fullName evidence="3">Uncharacterized protein</fullName>
    </submittedName>
</protein>
<feature type="region of interest" description="Disordered" evidence="2">
    <location>
        <begin position="198"/>
        <end position="235"/>
    </location>
</feature>
<sequence length="235" mass="25730">MSIADAEHDMPPEDIRDTIPDADTVPEGDTAEHPVDTVDGMTDSPTGSQPVQDFPGNASDAADEQETALDAPGVESGSGILQEDEQQLSTDDGGEMQRLHGELAAVTAERDTLKCQCETLGAEADRLRSDCERLGNEVGNLRGERDRLIVSALCQMDAVDGEYLLEKMRKEGVTDCEQIFKQAKSRFPQLFRHRLEGIRPAGSGNSEAVPPSERSFSERMRQYAEDPEGYARRFG</sequence>
<gene>
    <name evidence="3" type="ORF">IAC43_04325</name>
</gene>
<feature type="compositionally biased region" description="Basic and acidic residues" evidence="2">
    <location>
        <begin position="215"/>
        <end position="224"/>
    </location>
</feature>
<evidence type="ECO:0000313" key="4">
    <source>
        <dbReference type="Proteomes" id="UP000824160"/>
    </source>
</evidence>
<dbReference type="Proteomes" id="UP000824160">
    <property type="component" value="Unassembled WGS sequence"/>
</dbReference>
<reference evidence="3" key="2">
    <citation type="journal article" date="2021" name="PeerJ">
        <title>Extensive microbial diversity within the chicken gut microbiome revealed by metagenomics and culture.</title>
        <authorList>
            <person name="Gilroy R."/>
            <person name="Ravi A."/>
            <person name="Getino M."/>
            <person name="Pursley I."/>
            <person name="Horton D.L."/>
            <person name="Alikhan N.F."/>
            <person name="Baker D."/>
            <person name="Gharbi K."/>
            <person name="Hall N."/>
            <person name="Watson M."/>
            <person name="Adriaenssens E.M."/>
            <person name="Foster-Nyarko E."/>
            <person name="Jarju S."/>
            <person name="Secka A."/>
            <person name="Antonio M."/>
            <person name="Oren A."/>
            <person name="Chaudhuri R.R."/>
            <person name="La Ragione R."/>
            <person name="Hildebrand F."/>
            <person name="Pallen M.J."/>
        </authorList>
    </citation>
    <scope>NUCLEOTIDE SEQUENCE</scope>
    <source>
        <strain evidence="3">ChiBcec7-5410</strain>
    </source>
</reference>
<dbReference type="EMBL" id="DVLW01000114">
    <property type="protein sequence ID" value="HIT94387.1"/>
    <property type="molecule type" value="Genomic_DNA"/>
</dbReference>
<reference evidence="3" key="1">
    <citation type="submission" date="2020-10" db="EMBL/GenBank/DDBJ databases">
        <authorList>
            <person name="Gilroy R."/>
        </authorList>
    </citation>
    <scope>NUCLEOTIDE SEQUENCE</scope>
    <source>
        <strain evidence="3">ChiBcec7-5410</strain>
    </source>
</reference>
<keyword evidence="1" id="KW-0175">Coiled coil</keyword>
<feature type="coiled-coil region" evidence="1">
    <location>
        <begin position="96"/>
        <end position="144"/>
    </location>
</feature>
<evidence type="ECO:0000313" key="3">
    <source>
        <dbReference type="EMBL" id="HIT94387.1"/>
    </source>
</evidence>
<feature type="region of interest" description="Disordered" evidence="2">
    <location>
        <begin position="1"/>
        <end position="79"/>
    </location>
</feature>
<proteinExistence type="predicted"/>
<evidence type="ECO:0000256" key="1">
    <source>
        <dbReference type="SAM" id="Coils"/>
    </source>
</evidence>
<evidence type="ECO:0000256" key="2">
    <source>
        <dbReference type="SAM" id="MobiDB-lite"/>
    </source>
</evidence>
<comment type="caution">
    <text evidence="3">The sequence shown here is derived from an EMBL/GenBank/DDBJ whole genome shotgun (WGS) entry which is preliminary data.</text>
</comment>
<dbReference type="AlphaFoldDB" id="A0A9D1H7A3"/>
<name>A0A9D1H7A3_9FIRM</name>
<accession>A0A9D1H7A3</accession>